<dbReference type="Gene3D" id="1.10.520.20">
    <property type="entry name" value="N-terminal domain of the delta subunit of the F1F0-ATP synthase"/>
    <property type="match status" value="1"/>
</dbReference>
<evidence type="ECO:0000256" key="8">
    <source>
        <dbReference type="HAMAP-Rule" id="MF_01416"/>
    </source>
</evidence>
<dbReference type="NCBIfam" id="NF004402">
    <property type="entry name" value="PRK05758.2-2"/>
    <property type="match status" value="1"/>
</dbReference>
<evidence type="ECO:0000256" key="2">
    <source>
        <dbReference type="ARBA" id="ARBA00022448"/>
    </source>
</evidence>
<dbReference type="InterPro" id="IPR026015">
    <property type="entry name" value="ATP_synth_OSCP/delta_N_sf"/>
</dbReference>
<dbReference type="PRINTS" id="PR00125">
    <property type="entry name" value="ATPASEDELTA"/>
</dbReference>
<gene>
    <name evidence="8" type="primary">atpH</name>
    <name evidence="9" type="ORF">V6R86_08680</name>
</gene>
<accession>A0ABZ2G1F8</accession>
<keyword evidence="10" id="KW-1185">Reference proteome</keyword>
<comment type="function">
    <text evidence="8">F(1)F(0) ATP synthase produces ATP from ADP in the presence of a proton or sodium gradient. F-type ATPases consist of two structural domains, F(1) containing the extramembraneous catalytic core and F(0) containing the membrane proton channel, linked together by a central stalk and a peripheral stalk. During catalysis, ATP synthesis in the catalytic domain of F(1) is coupled via a rotary mechanism of the central stalk subunits to proton translocation.</text>
</comment>
<reference evidence="9 10" key="1">
    <citation type="submission" date="2024-02" db="EMBL/GenBank/DDBJ databases">
        <title>Full genome sequence of Sphingomonas kaistensis.</title>
        <authorList>
            <person name="Poletto B.L."/>
            <person name="Silva G."/>
            <person name="Galante D."/>
            <person name="Campos K.R."/>
            <person name="Santos M.B.N."/>
            <person name="Sacchi C.T."/>
        </authorList>
    </citation>
    <scope>NUCLEOTIDE SEQUENCE [LARGE SCALE GENOMIC DNA]</scope>
    <source>
        <strain evidence="9 10">MA4R</strain>
    </source>
</reference>
<keyword evidence="6 8" id="KW-0139">CF(1)</keyword>
<evidence type="ECO:0000313" key="10">
    <source>
        <dbReference type="Proteomes" id="UP001382935"/>
    </source>
</evidence>
<evidence type="ECO:0000256" key="3">
    <source>
        <dbReference type="ARBA" id="ARBA00022781"/>
    </source>
</evidence>
<dbReference type="Proteomes" id="UP001382935">
    <property type="component" value="Chromosome"/>
</dbReference>
<keyword evidence="7 8" id="KW-0066">ATP synthesis</keyword>
<comment type="subcellular location">
    <subcellularLocation>
        <location evidence="8">Cell membrane</location>
        <topology evidence="8">Peripheral membrane protein</topology>
    </subcellularLocation>
    <subcellularLocation>
        <location evidence="1">Membrane</location>
    </subcellularLocation>
</comment>
<name>A0ABZ2G1F8_9SPHN</name>
<evidence type="ECO:0000256" key="4">
    <source>
        <dbReference type="ARBA" id="ARBA00023065"/>
    </source>
</evidence>
<keyword evidence="5 8" id="KW-0472">Membrane</keyword>
<keyword evidence="3 8" id="KW-0375">Hydrogen ion transport</keyword>
<keyword evidence="4 8" id="KW-0406">Ion transport</keyword>
<evidence type="ECO:0000313" key="9">
    <source>
        <dbReference type="EMBL" id="WWM70745.1"/>
    </source>
</evidence>
<dbReference type="PANTHER" id="PTHR11910">
    <property type="entry name" value="ATP SYNTHASE DELTA CHAIN"/>
    <property type="match status" value="1"/>
</dbReference>
<proteinExistence type="inferred from homology"/>
<dbReference type="InterPro" id="IPR000711">
    <property type="entry name" value="ATPase_OSCP/dsu"/>
</dbReference>
<protein>
    <recommendedName>
        <fullName evidence="8">ATP synthase subunit delta</fullName>
    </recommendedName>
    <alternativeName>
        <fullName evidence="8">ATP synthase F(1) sector subunit delta</fullName>
    </alternativeName>
    <alternativeName>
        <fullName evidence="8">F-type ATPase subunit delta</fullName>
        <shortName evidence="8">F-ATPase subunit delta</shortName>
    </alternativeName>
</protein>
<evidence type="ECO:0000256" key="6">
    <source>
        <dbReference type="ARBA" id="ARBA00023196"/>
    </source>
</evidence>
<dbReference type="InterPro" id="IPR020781">
    <property type="entry name" value="ATPase_OSCP/d_CS"/>
</dbReference>
<dbReference type="Pfam" id="PF00213">
    <property type="entry name" value="OSCP"/>
    <property type="match status" value="1"/>
</dbReference>
<keyword evidence="2 8" id="KW-0813">Transport</keyword>
<dbReference type="NCBIfam" id="NF004406">
    <property type="entry name" value="PRK05758.3-2"/>
    <property type="match status" value="1"/>
</dbReference>
<keyword evidence="8" id="KW-1003">Cell membrane</keyword>
<dbReference type="SUPFAM" id="SSF47928">
    <property type="entry name" value="N-terminal domain of the delta subunit of the F1F0-ATP synthase"/>
    <property type="match status" value="1"/>
</dbReference>
<organism evidence="9 10">
    <name type="scientific">Sphingomonas kaistensis</name>
    <dbReference type="NCBI Taxonomy" id="298708"/>
    <lineage>
        <taxon>Bacteria</taxon>
        <taxon>Pseudomonadati</taxon>
        <taxon>Pseudomonadota</taxon>
        <taxon>Alphaproteobacteria</taxon>
        <taxon>Sphingomonadales</taxon>
        <taxon>Sphingomonadaceae</taxon>
        <taxon>Sphingomonas</taxon>
    </lineage>
</organism>
<dbReference type="PROSITE" id="PS00389">
    <property type="entry name" value="ATPASE_DELTA"/>
    <property type="match status" value="1"/>
</dbReference>
<dbReference type="HAMAP" id="MF_01416">
    <property type="entry name" value="ATP_synth_delta_bact"/>
    <property type="match status" value="1"/>
</dbReference>
<dbReference type="EMBL" id="CP145607">
    <property type="protein sequence ID" value="WWM70745.1"/>
    <property type="molecule type" value="Genomic_DNA"/>
</dbReference>
<evidence type="ECO:0000256" key="1">
    <source>
        <dbReference type="ARBA" id="ARBA00004370"/>
    </source>
</evidence>
<comment type="function">
    <text evidence="8">This protein is part of the stalk that links CF(0) to CF(1). It either transmits conformational changes from CF(0) to CF(1) or is implicated in proton conduction.</text>
</comment>
<evidence type="ECO:0000256" key="7">
    <source>
        <dbReference type="ARBA" id="ARBA00023310"/>
    </source>
</evidence>
<dbReference type="RefSeq" id="WP_338503767.1">
    <property type="nucleotide sequence ID" value="NZ_CP145607.1"/>
</dbReference>
<dbReference type="NCBIfam" id="TIGR01145">
    <property type="entry name" value="ATP_synt_delta"/>
    <property type="match status" value="1"/>
</dbReference>
<sequence>METSGGIRASLAGRYASALFDLARDERQIDNVGQSLDKLKAALGESRDLQGLVSSPLVSRDAASKALDAVAPSMGLDPLTTRFVAVLAKNGRLRQLSDIIRIFGSLAANHRGETTAEVTSARPLDDNQIAALKTQLGARVGRDIRIDARVDPSILGGIVVRLGSQMIDASIRTKLNTLATAMKG</sequence>
<evidence type="ECO:0000256" key="5">
    <source>
        <dbReference type="ARBA" id="ARBA00023136"/>
    </source>
</evidence>
<comment type="similarity">
    <text evidence="8">Belongs to the ATPase delta chain family.</text>
</comment>